<dbReference type="EMBL" id="MLYV02000035">
    <property type="protein sequence ID" value="PSS37578.1"/>
    <property type="molecule type" value="Genomic_DNA"/>
</dbReference>
<dbReference type="Proteomes" id="UP000186601">
    <property type="component" value="Unassembled WGS sequence"/>
</dbReference>
<comment type="caution">
    <text evidence="2">The sequence shown here is derived from an EMBL/GenBank/DDBJ whole genome shotgun (WGS) entry which is preliminary data.</text>
</comment>
<dbReference type="AlphaFoldDB" id="A0A2R6S5L8"/>
<organism evidence="2 3">
    <name type="scientific">Hermanssonia centrifuga</name>
    <dbReference type="NCBI Taxonomy" id="98765"/>
    <lineage>
        <taxon>Eukaryota</taxon>
        <taxon>Fungi</taxon>
        <taxon>Dikarya</taxon>
        <taxon>Basidiomycota</taxon>
        <taxon>Agaricomycotina</taxon>
        <taxon>Agaricomycetes</taxon>
        <taxon>Polyporales</taxon>
        <taxon>Meruliaceae</taxon>
        <taxon>Hermanssonia</taxon>
    </lineage>
</organism>
<proteinExistence type="predicted"/>
<sequence>MACILCLHGCLYVAGSGLMAKNAGSGLGTRQGKTIESDECQRIVTNRRHRETKDELDDWYGRRYPAHLMRTEGKQ</sequence>
<keyword evidence="3" id="KW-1185">Reference proteome</keyword>
<evidence type="ECO:0000256" key="1">
    <source>
        <dbReference type="SAM" id="SignalP"/>
    </source>
</evidence>
<accession>A0A2R6S5L8</accession>
<reference evidence="2 3" key="1">
    <citation type="submission" date="2018-02" db="EMBL/GenBank/DDBJ databases">
        <title>Genome sequence of the basidiomycete white-rot fungus Phlebia centrifuga.</title>
        <authorList>
            <person name="Granchi Z."/>
            <person name="Peng M."/>
            <person name="de Vries R.P."/>
            <person name="Hilden K."/>
            <person name="Makela M.R."/>
            <person name="Grigoriev I."/>
            <person name="Riley R."/>
        </authorList>
    </citation>
    <scope>NUCLEOTIDE SEQUENCE [LARGE SCALE GENOMIC DNA]</scope>
    <source>
        <strain evidence="2 3">FBCC195</strain>
    </source>
</reference>
<feature type="signal peptide" evidence="1">
    <location>
        <begin position="1"/>
        <end position="15"/>
    </location>
</feature>
<evidence type="ECO:0000313" key="3">
    <source>
        <dbReference type="Proteomes" id="UP000186601"/>
    </source>
</evidence>
<protein>
    <recommendedName>
        <fullName evidence="4">Secreted protein</fullName>
    </recommendedName>
</protein>
<gene>
    <name evidence="2" type="ORF">PHLCEN_2v594</name>
</gene>
<keyword evidence="1" id="KW-0732">Signal</keyword>
<feature type="chain" id="PRO_5015350452" description="Secreted protein" evidence="1">
    <location>
        <begin position="16"/>
        <end position="75"/>
    </location>
</feature>
<evidence type="ECO:0000313" key="2">
    <source>
        <dbReference type="EMBL" id="PSS37578.1"/>
    </source>
</evidence>
<evidence type="ECO:0008006" key="4">
    <source>
        <dbReference type="Google" id="ProtNLM"/>
    </source>
</evidence>
<name>A0A2R6S5L8_9APHY</name>